<dbReference type="InterPro" id="IPR042118">
    <property type="entry name" value="QueA_dom1"/>
</dbReference>
<dbReference type="FunFam" id="3.40.1780.10:FF:000001">
    <property type="entry name" value="S-adenosylmethionine:tRNA ribosyltransferase-isomerase"/>
    <property type="match status" value="1"/>
</dbReference>
<evidence type="ECO:0000256" key="7">
    <source>
        <dbReference type="ARBA" id="ARBA00022785"/>
    </source>
</evidence>
<dbReference type="Pfam" id="PF02547">
    <property type="entry name" value="Queuosine_synth"/>
    <property type="match status" value="1"/>
</dbReference>
<evidence type="ECO:0000256" key="1">
    <source>
        <dbReference type="ARBA" id="ARBA00004496"/>
    </source>
</evidence>
<comment type="function">
    <text evidence="13">Transfers and isomerizes the ribose moiety from AdoMet to the 7-aminomethyl group of 7-deazaguanine (preQ1-tRNA) to give epoxyqueuosine (oQ-tRNA).</text>
</comment>
<keyword evidence="6 13" id="KW-0949">S-adenosyl-L-methionine</keyword>
<keyword evidence="15" id="KW-1185">Reference proteome</keyword>
<dbReference type="PANTHER" id="PTHR30307">
    <property type="entry name" value="S-ADENOSYLMETHIONINE:TRNA RIBOSYLTRANSFERASE-ISOMERASE"/>
    <property type="match status" value="1"/>
</dbReference>
<comment type="caution">
    <text evidence="14">The sequence shown here is derived from an EMBL/GenBank/DDBJ whole genome shotgun (WGS) entry which is preliminary data.</text>
</comment>
<protein>
    <recommendedName>
        <fullName evidence="11 13">S-adenosylmethionine:tRNA ribosyltransferase-isomerase</fullName>
        <ecNumber evidence="10 13">2.4.99.17</ecNumber>
    </recommendedName>
    <alternativeName>
        <fullName evidence="12 13">Queuosine biosynthesis protein QueA</fullName>
    </alternativeName>
</protein>
<evidence type="ECO:0000256" key="11">
    <source>
        <dbReference type="ARBA" id="ARBA00069325"/>
    </source>
</evidence>
<dbReference type="AlphaFoldDB" id="A0A5C8Z4K3"/>
<accession>A0A5C8Z4K3</accession>
<evidence type="ECO:0000256" key="12">
    <source>
        <dbReference type="ARBA" id="ARBA00076160"/>
    </source>
</evidence>
<sequence length="373" mass="40922">MHVDDFDFQLPDALIARHPTKERTGSRLLHLNGQSGQTQHLNFADIESLIEPGDLMVFNDTRVIPARLFGQKTSGGKVEVLVERITSPNTALAHIRANKSAKPGTLLTMEGGIELEVTGRSENLFAIRCLNEQPLVELLEQHGHMPLPPYLEREDDDEDRERYQTVYAQKKGAVAAPTAGLHFDDALLQRLADKGVNTAFVTLHVGAGTFAPVKADSIEEHVMHAEWVEVSAEVVEKIKATKAAGKRVIAIGTTSVRSLESASANGEIEAFSGDTQIFIYPGYRFKTVDAMLTNFHLPKSTLIMLVSAFAGQGNVLNAYNEAITEQYRFFSYGDAMFVTPQPFTEAFAETLAEQSPSFNLNDDSAASAQSKEL</sequence>
<keyword evidence="14" id="KW-0413">Isomerase</keyword>
<dbReference type="InterPro" id="IPR003699">
    <property type="entry name" value="QueA"/>
</dbReference>
<reference evidence="14 15" key="1">
    <citation type="submission" date="2019-07" db="EMBL/GenBank/DDBJ databases">
        <title>Reinekea sp. strain SSH23 genome sequencing and assembly.</title>
        <authorList>
            <person name="Kim I."/>
        </authorList>
    </citation>
    <scope>NUCLEOTIDE SEQUENCE [LARGE SCALE GENOMIC DNA]</scope>
    <source>
        <strain evidence="14 15">SSH23</strain>
    </source>
</reference>
<keyword evidence="14" id="KW-0328">Glycosyltransferase</keyword>
<evidence type="ECO:0000256" key="2">
    <source>
        <dbReference type="ARBA" id="ARBA00004691"/>
    </source>
</evidence>
<dbReference type="NCBIfam" id="TIGR00113">
    <property type="entry name" value="queA"/>
    <property type="match status" value="1"/>
</dbReference>
<evidence type="ECO:0000313" key="14">
    <source>
        <dbReference type="EMBL" id="TXR52199.1"/>
    </source>
</evidence>
<comment type="similarity">
    <text evidence="9 13">Belongs to the QueA family.</text>
</comment>
<dbReference type="EC" id="2.4.99.17" evidence="10 13"/>
<evidence type="ECO:0000256" key="5">
    <source>
        <dbReference type="ARBA" id="ARBA00022679"/>
    </source>
</evidence>
<evidence type="ECO:0000256" key="10">
    <source>
        <dbReference type="ARBA" id="ARBA00066503"/>
    </source>
</evidence>
<gene>
    <name evidence="13 14" type="primary">queA</name>
    <name evidence="14" type="ORF">FME95_11390</name>
</gene>
<dbReference type="OrthoDB" id="9805933at2"/>
<dbReference type="UniPathway" id="UPA00392"/>
<evidence type="ECO:0000256" key="4">
    <source>
        <dbReference type="ARBA" id="ARBA00022490"/>
    </source>
</evidence>
<evidence type="ECO:0000256" key="8">
    <source>
        <dbReference type="ARBA" id="ARBA00052751"/>
    </source>
</evidence>
<dbReference type="Gene3D" id="2.40.10.240">
    <property type="entry name" value="QueA-like"/>
    <property type="match status" value="1"/>
</dbReference>
<keyword evidence="7 13" id="KW-0671">Queuosine biosynthesis</keyword>
<comment type="subunit">
    <text evidence="3 13">Monomer.</text>
</comment>
<dbReference type="PANTHER" id="PTHR30307:SF0">
    <property type="entry name" value="S-ADENOSYLMETHIONINE:TRNA RIBOSYLTRANSFERASE-ISOMERASE"/>
    <property type="match status" value="1"/>
</dbReference>
<dbReference type="InterPro" id="IPR042119">
    <property type="entry name" value="QueA_dom2"/>
</dbReference>
<comment type="subcellular location">
    <subcellularLocation>
        <location evidence="1 13">Cytoplasm</location>
    </subcellularLocation>
</comment>
<dbReference type="Proteomes" id="UP000321764">
    <property type="component" value="Unassembled WGS sequence"/>
</dbReference>
<name>A0A5C8Z4K3_9GAMM</name>
<keyword evidence="4 13" id="KW-0963">Cytoplasm</keyword>
<evidence type="ECO:0000256" key="3">
    <source>
        <dbReference type="ARBA" id="ARBA00011245"/>
    </source>
</evidence>
<comment type="pathway">
    <text evidence="2 13">tRNA modification; tRNA-queuosine biosynthesis.</text>
</comment>
<proteinExistence type="inferred from homology"/>
<dbReference type="HAMAP" id="MF_00113">
    <property type="entry name" value="QueA"/>
    <property type="match status" value="1"/>
</dbReference>
<dbReference type="InterPro" id="IPR036100">
    <property type="entry name" value="QueA_sf"/>
</dbReference>
<evidence type="ECO:0000313" key="15">
    <source>
        <dbReference type="Proteomes" id="UP000321764"/>
    </source>
</evidence>
<dbReference type="NCBIfam" id="NF001140">
    <property type="entry name" value="PRK00147.1"/>
    <property type="match status" value="1"/>
</dbReference>
<dbReference type="GO" id="GO:0005737">
    <property type="term" value="C:cytoplasm"/>
    <property type="evidence" value="ECO:0007669"/>
    <property type="project" value="UniProtKB-SubCell"/>
</dbReference>
<dbReference type="GO" id="GO:0051075">
    <property type="term" value="F:S-adenosylmethionine:tRNA ribosyltransferase-isomerase activity"/>
    <property type="evidence" value="ECO:0007669"/>
    <property type="project" value="UniProtKB-EC"/>
</dbReference>
<evidence type="ECO:0000256" key="6">
    <source>
        <dbReference type="ARBA" id="ARBA00022691"/>
    </source>
</evidence>
<dbReference type="GO" id="GO:0008616">
    <property type="term" value="P:tRNA queuosine(34) biosynthetic process"/>
    <property type="evidence" value="ECO:0007669"/>
    <property type="project" value="UniProtKB-UniRule"/>
</dbReference>
<dbReference type="SUPFAM" id="SSF111337">
    <property type="entry name" value="QueA-like"/>
    <property type="match status" value="1"/>
</dbReference>
<dbReference type="Gene3D" id="3.40.1780.10">
    <property type="entry name" value="QueA-like"/>
    <property type="match status" value="1"/>
</dbReference>
<keyword evidence="5 13" id="KW-0808">Transferase</keyword>
<evidence type="ECO:0000256" key="13">
    <source>
        <dbReference type="HAMAP-Rule" id="MF_00113"/>
    </source>
</evidence>
<comment type="catalytic activity">
    <reaction evidence="8 13">
        <text>7-aminomethyl-7-carbaguanosine(34) in tRNA + S-adenosyl-L-methionine = epoxyqueuosine(34) in tRNA + adenine + L-methionine + 2 H(+)</text>
        <dbReference type="Rhea" id="RHEA:32155"/>
        <dbReference type="Rhea" id="RHEA-COMP:10342"/>
        <dbReference type="Rhea" id="RHEA-COMP:18582"/>
        <dbReference type="ChEBI" id="CHEBI:15378"/>
        <dbReference type="ChEBI" id="CHEBI:16708"/>
        <dbReference type="ChEBI" id="CHEBI:57844"/>
        <dbReference type="ChEBI" id="CHEBI:59789"/>
        <dbReference type="ChEBI" id="CHEBI:82833"/>
        <dbReference type="ChEBI" id="CHEBI:194443"/>
        <dbReference type="EC" id="2.4.99.17"/>
    </reaction>
</comment>
<evidence type="ECO:0000256" key="9">
    <source>
        <dbReference type="ARBA" id="ARBA00061210"/>
    </source>
</evidence>
<dbReference type="EMBL" id="VKAD01000002">
    <property type="protein sequence ID" value="TXR52199.1"/>
    <property type="molecule type" value="Genomic_DNA"/>
</dbReference>
<organism evidence="14 15">
    <name type="scientific">Reinekea thalattae</name>
    <dbReference type="NCBI Taxonomy" id="2593301"/>
    <lineage>
        <taxon>Bacteria</taxon>
        <taxon>Pseudomonadati</taxon>
        <taxon>Pseudomonadota</taxon>
        <taxon>Gammaproteobacteria</taxon>
        <taxon>Oceanospirillales</taxon>
        <taxon>Saccharospirillaceae</taxon>
        <taxon>Reinekea</taxon>
    </lineage>
</organism>